<evidence type="ECO:0000313" key="3">
    <source>
        <dbReference type="EMBL" id="KFO37972.1"/>
    </source>
</evidence>
<name>A0A091E3P0_FUKDA</name>
<feature type="domain" description="COMM" evidence="2">
    <location>
        <begin position="1164"/>
        <end position="1233"/>
    </location>
</feature>
<dbReference type="PANTHER" id="PTHR28422:SF1">
    <property type="entry name" value="SIMILAR TO HUMAN CHROMOSOME 15 OPEN READING FRAME 39"/>
    <property type="match status" value="1"/>
</dbReference>
<dbReference type="InterPro" id="IPR037656">
    <property type="entry name" value="DUF5525"/>
</dbReference>
<feature type="region of interest" description="Disordered" evidence="1">
    <location>
        <begin position="532"/>
        <end position="556"/>
    </location>
</feature>
<dbReference type="Pfam" id="PF07258">
    <property type="entry name" value="COMM_domain"/>
    <property type="match status" value="1"/>
</dbReference>
<dbReference type="Proteomes" id="UP000028990">
    <property type="component" value="Unassembled WGS sequence"/>
</dbReference>
<accession>A0A091E3P0</accession>
<feature type="compositionally biased region" description="Basic and acidic residues" evidence="1">
    <location>
        <begin position="480"/>
        <end position="510"/>
    </location>
</feature>
<dbReference type="STRING" id="885580.ENSFDAP00000004279"/>
<feature type="region of interest" description="Disordered" evidence="1">
    <location>
        <begin position="678"/>
        <end position="704"/>
    </location>
</feature>
<proteinExistence type="predicted"/>
<evidence type="ECO:0000259" key="2">
    <source>
        <dbReference type="PROSITE" id="PS51269"/>
    </source>
</evidence>
<reference evidence="3 4" key="1">
    <citation type="submission" date="2013-11" db="EMBL/GenBank/DDBJ databases">
        <title>The Damaraland mole rat (Fukomys damarensis) genome and evolution of African mole rats.</title>
        <authorList>
            <person name="Gladyshev V.N."/>
            <person name="Fang X."/>
        </authorList>
    </citation>
    <scope>NUCLEOTIDE SEQUENCE [LARGE SCALE GENOMIC DNA]</scope>
    <source>
        <tissue evidence="3">Liver</tissue>
    </source>
</reference>
<gene>
    <name evidence="3" type="ORF">H920_00582</name>
</gene>
<dbReference type="AlphaFoldDB" id="A0A091E3P0"/>
<protein>
    <recommendedName>
        <fullName evidence="2">COMM domain-containing protein</fullName>
    </recommendedName>
</protein>
<dbReference type="EMBL" id="KN120660">
    <property type="protein sequence ID" value="KFO37972.1"/>
    <property type="molecule type" value="Genomic_DNA"/>
</dbReference>
<feature type="region of interest" description="Disordered" evidence="1">
    <location>
        <begin position="726"/>
        <end position="753"/>
    </location>
</feature>
<dbReference type="InterPro" id="IPR037356">
    <property type="entry name" value="COMMD4"/>
</dbReference>
<dbReference type="PRINTS" id="PR01217">
    <property type="entry name" value="PRICHEXTENSN"/>
</dbReference>
<evidence type="ECO:0000313" key="4">
    <source>
        <dbReference type="Proteomes" id="UP000028990"/>
    </source>
</evidence>
<dbReference type="PROSITE" id="PS51269">
    <property type="entry name" value="COMM"/>
    <property type="match status" value="1"/>
</dbReference>
<feature type="compositionally biased region" description="Polar residues" evidence="1">
    <location>
        <begin position="412"/>
        <end position="424"/>
    </location>
</feature>
<dbReference type="Pfam" id="PF17663">
    <property type="entry name" value="DUF5525"/>
    <property type="match status" value="2"/>
</dbReference>
<dbReference type="PANTHER" id="PTHR28422">
    <property type="entry name" value="SIMILAR TO HUMAN CHROMOSOME 15 OPEN READING FRAME 39"/>
    <property type="match status" value="1"/>
</dbReference>
<feature type="region of interest" description="Disordered" evidence="1">
    <location>
        <begin position="475"/>
        <end position="512"/>
    </location>
</feature>
<feature type="region of interest" description="Disordered" evidence="1">
    <location>
        <begin position="790"/>
        <end position="838"/>
    </location>
</feature>
<dbReference type="eggNOG" id="ENOG502QW16">
    <property type="taxonomic scope" value="Eukaryota"/>
</dbReference>
<feature type="compositionally biased region" description="Pro residues" evidence="1">
    <location>
        <begin position="735"/>
        <end position="753"/>
    </location>
</feature>
<feature type="region of interest" description="Disordered" evidence="1">
    <location>
        <begin position="589"/>
        <end position="617"/>
    </location>
</feature>
<evidence type="ECO:0000256" key="1">
    <source>
        <dbReference type="SAM" id="MobiDB-lite"/>
    </source>
</evidence>
<dbReference type="Pfam" id="PF21672">
    <property type="entry name" value="COMM_HN"/>
    <property type="match status" value="1"/>
</dbReference>
<organism evidence="3 4">
    <name type="scientific">Fukomys damarensis</name>
    <name type="common">Damaraland mole rat</name>
    <name type="synonym">Cryptomys damarensis</name>
    <dbReference type="NCBI Taxonomy" id="885580"/>
    <lineage>
        <taxon>Eukaryota</taxon>
        <taxon>Metazoa</taxon>
        <taxon>Chordata</taxon>
        <taxon>Craniata</taxon>
        <taxon>Vertebrata</taxon>
        <taxon>Euteleostomi</taxon>
        <taxon>Mammalia</taxon>
        <taxon>Eutheria</taxon>
        <taxon>Euarchontoglires</taxon>
        <taxon>Glires</taxon>
        <taxon>Rodentia</taxon>
        <taxon>Hystricomorpha</taxon>
        <taxon>Bathyergidae</taxon>
        <taxon>Fukomys</taxon>
    </lineage>
</organism>
<dbReference type="InterPro" id="IPR017920">
    <property type="entry name" value="COMM"/>
</dbReference>
<feature type="region of interest" description="Disordered" evidence="1">
    <location>
        <begin position="409"/>
        <end position="429"/>
    </location>
</feature>
<feature type="compositionally biased region" description="Pro residues" evidence="1">
    <location>
        <begin position="790"/>
        <end position="815"/>
    </location>
</feature>
<feature type="compositionally biased region" description="Low complexity" evidence="1">
    <location>
        <begin position="816"/>
        <end position="831"/>
    </location>
</feature>
<dbReference type="CDD" id="cd04752">
    <property type="entry name" value="Commd4"/>
    <property type="match status" value="1"/>
</dbReference>
<sequence length="1233" mass="130518">MAWTLLLGGVAGPQWSSRVPGGLDTFPAMAEKRPLGTLGPVMYGKLPRLEADSGPGHSLPPTAGSQDPCSYKGAYFSCPMGGTPKAGPERLASWTPYPPLYPASMAGPSLRADNLLTNCLLYRPPVEGSEKMQDSGPGELLPFSPQAHPYPGPLLAAPKPIYRSPLCYGLPTCLGEGPVKRPLDVDWTLVPGSLLPSADPPCSLASGKGQSLDGTFLRGVPAGGPGKDTSLGFSQCQAFLDKYRAVHNTGFLAPKYTAPYSGDPKQAVSEGPSNPWAQPLGPSFQETVPTHYPLPPPPQALPCSSACHRLGKQGGYSSVLPLQPLGAHKGTRYQAGGLGSSYLRQQASQTPYIPPSGLDTYSYPSAPIPAPSPGLKLDPPLAPQYPLDFAPQTLSFPYVRDNLSLCGASPGLGSTPSPQNSAQPVPQPSAFQRVCQPLPARLGSTPSPQNSAQPVPQPSAFQRVCQPLPASRLCSNPVRPTEKPAQEAEEKTWLPSCRKEQPQPRSDEHLGGPIIIRDSPIPRTPPALRACAQEHQSLPQKENARPPSSPPMPIIDNVFSLAPYRDYLDAQTPEATAEPTEVIAELAEATATSESQDEGCRGALPATEGSSGPPCSLHEEVALDLSVKRALAETAPVKSPSPAMQTNPAAAAVDGTAVGTTLSGLPALKRMVTEVSGTPVTPEAMARTSFPGAPQMPVTTEGTPRTSFHSSVAFMFRKFKILRPAPLPAAMDPSTPTPPPAPPQPTESTPPPVPMGLQLLTQPLPVACFSLALPSPPAIAVASPAPTPIPTPSPAPPLPPTFGPALAPAPAPAPSSAPASFSAPAPAPVSTGASADSTEQHFTGLHTSLCDAISGSVAHSPPEKLREWMDTAGPWGRAAWQDCQVVQGLLGRLLSQLQKFVCTQQCPFPHVVRAGAIFVPIHLVKERLFPRLPPTSVDHVLQEHRVELRPTTLSEERALREHALQGCTSRMLKLLALRQLPDIYPDLLGLQWRDCIRRQLGDLGTKAGTVSLSEPVVARDEPEGPALAPKSPVPKRFRFCGDLDCPDWVLAEISTLAKISSVKLRLLCSQVLKELLGQGIDYEKILKLTADAKFESGDVKATVAVLSFILSSAAKHSVDGESLSSELQQLGLPKEHAASLCRCYEEKQGALQETLRACSLRVNMLASVGWRVDYTLRSSLLRSVEEPLVHLRLEVAVAPGAPTQPVAMTLSADKLQVLLAELKQAQALMNALG</sequence>
<keyword evidence="4" id="KW-1185">Reference proteome</keyword>